<evidence type="ECO:0000313" key="1">
    <source>
        <dbReference type="EMBL" id="EJV14482.1"/>
    </source>
</evidence>
<comment type="caution">
    <text evidence="1">The sequence shown here is derived from an EMBL/GenBank/DDBJ whole genome shotgun (WGS) entry which is preliminary data.</text>
</comment>
<name>A0AAV3GI45_ENTFL</name>
<proteinExistence type="predicted"/>
<reference evidence="1 2" key="1">
    <citation type="submission" date="2012-04" db="EMBL/GenBank/DDBJ databases">
        <authorList>
            <person name="Weinstock G."/>
            <person name="Sodergren E."/>
            <person name="Lobos E.A."/>
            <person name="Fulton L."/>
            <person name="Fulton R."/>
            <person name="Courtney L."/>
            <person name="Fronick C."/>
            <person name="O'Laughlin M."/>
            <person name="Godfrey J."/>
            <person name="Wilson R.M."/>
            <person name="Miner T."/>
            <person name="Farmer C."/>
            <person name="Delehaunty K."/>
            <person name="Cordes M."/>
            <person name="Minx P."/>
            <person name="Tomlinson C."/>
            <person name="Chen J."/>
            <person name="Wollam A."/>
            <person name="Pepin K.H."/>
            <person name="Bhonagiri V."/>
            <person name="Zhang X."/>
            <person name="Suruliraj S."/>
            <person name="Warren W."/>
            <person name="Mitreva M."/>
            <person name="Mardis E.R."/>
            <person name="Wilson R.K."/>
        </authorList>
    </citation>
    <scope>NUCLEOTIDE SEQUENCE [LARGE SCALE GENOMIC DNA]</scope>
    <source>
        <strain evidence="1 2">ERV63</strain>
    </source>
</reference>
<protein>
    <submittedName>
        <fullName evidence="1">Uncharacterized protein</fullName>
    </submittedName>
</protein>
<dbReference type="AlphaFoldDB" id="A0AAV3GI45"/>
<dbReference type="Proteomes" id="UP000004117">
    <property type="component" value="Unassembled WGS sequence"/>
</dbReference>
<gene>
    <name evidence="1" type="ORF">HMPREF1336_02481</name>
</gene>
<organism evidence="1 2">
    <name type="scientific">Enterococcus faecalis ERV63</name>
    <dbReference type="NCBI Taxonomy" id="1134793"/>
    <lineage>
        <taxon>Bacteria</taxon>
        <taxon>Bacillati</taxon>
        <taxon>Bacillota</taxon>
        <taxon>Bacilli</taxon>
        <taxon>Lactobacillales</taxon>
        <taxon>Enterococcaceae</taxon>
        <taxon>Enterococcus</taxon>
    </lineage>
</organism>
<accession>A0AAV3GI45</accession>
<sequence>MEVILNQLLLSKAHRNFTSLQVYGEPYGSIIIPNSNHHFLLTIKIILECLSLLLYDKKSWHN</sequence>
<dbReference type="EMBL" id="ALZR01000094">
    <property type="protein sequence ID" value="EJV14482.1"/>
    <property type="molecule type" value="Genomic_DNA"/>
</dbReference>
<evidence type="ECO:0000313" key="2">
    <source>
        <dbReference type="Proteomes" id="UP000004117"/>
    </source>
</evidence>